<sequence length="106" mass="11451">MERPAGDPGMGYLCSPNVGDFRLTLDGGRNGDGVQRYLSDGQTRIPYRLQVFTGQGERLRANRVLSISLPEGVSSLMLQAFNTPVADMPPAEVGSPSDTVLATFEY</sequence>
<gene>
    <name evidence="1" type="ORF">GCM10010082_18350</name>
</gene>
<name>A0ABQ3FJH3_9GAMM</name>
<dbReference type="Proteomes" id="UP000604243">
    <property type="component" value="Unassembled WGS sequence"/>
</dbReference>
<evidence type="ECO:0008006" key="3">
    <source>
        <dbReference type="Google" id="ProtNLM"/>
    </source>
</evidence>
<proteinExistence type="predicted"/>
<reference evidence="2" key="1">
    <citation type="journal article" date="2019" name="Int. J. Syst. Evol. Microbiol.">
        <title>The Global Catalogue of Microorganisms (GCM) 10K type strain sequencing project: providing services to taxonomists for standard genome sequencing and annotation.</title>
        <authorList>
            <consortium name="The Broad Institute Genomics Platform"/>
            <consortium name="The Broad Institute Genome Sequencing Center for Infectious Disease"/>
            <person name="Wu L."/>
            <person name="Ma J."/>
        </authorList>
    </citation>
    <scope>NUCLEOTIDE SEQUENCE [LARGE SCALE GENOMIC DNA]</scope>
    <source>
        <strain evidence="2">KCTC 42082</strain>
    </source>
</reference>
<keyword evidence="2" id="KW-1185">Reference proteome</keyword>
<comment type="caution">
    <text evidence="1">The sequence shown here is derived from an EMBL/GenBank/DDBJ whole genome shotgun (WGS) entry which is preliminary data.</text>
</comment>
<evidence type="ECO:0000313" key="2">
    <source>
        <dbReference type="Proteomes" id="UP000604243"/>
    </source>
</evidence>
<dbReference type="EMBL" id="BMZM01000002">
    <property type="protein sequence ID" value="GHC25705.1"/>
    <property type="molecule type" value="Genomic_DNA"/>
</dbReference>
<evidence type="ECO:0000313" key="1">
    <source>
        <dbReference type="EMBL" id="GHC25705.1"/>
    </source>
</evidence>
<accession>A0ABQ3FJH3</accession>
<protein>
    <recommendedName>
        <fullName evidence="3">Spore coat protein U domain-containing protein</fullName>
    </recommendedName>
</protein>
<organism evidence="1 2">
    <name type="scientific">Kushneria pakistanensis</name>
    <dbReference type="NCBI Taxonomy" id="1508770"/>
    <lineage>
        <taxon>Bacteria</taxon>
        <taxon>Pseudomonadati</taxon>
        <taxon>Pseudomonadota</taxon>
        <taxon>Gammaproteobacteria</taxon>
        <taxon>Oceanospirillales</taxon>
        <taxon>Halomonadaceae</taxon>
        <taxon>Kushneria</taxon>
    </lineage>
</organism>